<name>A0AAW0SYI3_SCYPA</name>
<dbReference type="EMBL" id="JARAKH010000042">
    <property type="protein sequence ID" value="KAK8380480.1"/>
    <property type="molecule type" value="Genomic_DNA"/>
</dbReference>
<comment type="caution">
    <text evidence="2">The sequence shown here is derived from an EMBL/GenBank/DDBJ whole genome shotgun (WGS) entry which is preliminary data.</text>
</comment>
<gene>
    <name evidence="2" type="ORF">O3P69_016815</name>
</gene>
<dbReference type="AlphaFoldDB" id="A0AAW0SYI3"/>
<feature type="compositionally biased region" description="Gly residues" evidence="1">
    <location>
        <begin position="233"/>
        <end position="245"/>
    </location>
</feature>
<organism evidence="2 3">
    <name type="scientific">Scylla paramamosain</name>
    <name type="common">Mud crab</name>
    <dbReference type="NCBI Taxonomy" id="85552"/>
    <lineage>
        <taxon>Eukaryota</taxon>
        <taxon>Metazoa</taxon>
        <taxon>Ecdysozoa</taxon>
        <taxon>Arthropoda</taxon>
        <taxon>Crustacea</taxon>
        <taxon>Multicrustacea</taxon>
        <taxon>Malacostraca</taxon>
        <taxon>Eumalacostraca</taxon>
        <taxon>Eucarida</taxon>
        <taxon>Decapoda</taxon>
        <taxon>Pleocyemata</taxon>
        <taxon>Brachyura</taxon>
        <taxon>Eubrachyura</taxon>
        <taxon>Portunoidea</taxon>
        <taxon>Portunidae</taxon>
        <taxon>Portuninae</taxon>
        <taxon>Scylla</taxon>
    </lineage>
</organism>
<evidence type="ECO:0000256" key="1">
    <source>
        <dbReference type="SAM" id="MobiDB-lite"/>
    </source>
</evidence>
<feature type="compositionally biased region" description="Pro residues" evidence="1">
    <location>
        <begin position="207"/>
        <end position="219"/>
    </location>
</feature>
<feature type="compositionally biased region" description="Gly residues" evidence="1">
    <location>
        <begin position="176"/>
        <end position="190"/>
    </location>
</feature>
<accession>A0AAW0SYI3</accession>
<evidence type="ECO:0000313" key="2">
    <source>
        <dbReference type="EMBL" id="KAK8380480.1"/>
    </source>
</evidence>
<proteinExistence type="predicted"/>
<protein>
    <submittedName>
        <fullName evidence="2">Uncharacterized protein</fullName>
    </submittedName>
</protein>
<reference evidence="2 3" key="1">
    <citation type="submission" date="2023-03" db="EMBL/GenBank/DDBJ databases">
        <title>High-quality genome of Scylla paramamosain provides insights in environmental adaptation.</title>
        <authorList>
            <person name="Zhang L."/>
        </authorList>
    </citation>
    <scope>NUCLEOTIDE SEQUENCE [LARGE SCALE GENOMIC DNA]</scope>
    <source>
        <strain evidence="2">LZ_2023a</strain>
        <tissue evidence="2">Muscle</tissue>
    </source>
</reference>
<keyword evidence="3" id="KW-1185">Reference proteome</keyword>
<feature type="region of interest" description="Disordered" evidence="1">
    <location>
        <begin position="17"/>
        <end position="56"/>
    </location>
</feature>
<evidence type="ECO:0000313" key="3">
    <source>
        <dbReference type="Proteomes" id="UP001487740"/>
    </source>
</evidence>
<dbReference type="Proteomes" id="UP001487740">
    <property type="component" value="Unassembled WGS sequence"/>
</dbReference>
<sequence>MKRVWSAWRSLKCLKEPRHPGGASSTLTYAPRPRHPCTEARHSLSSPFPVNSSPRTSTLRRAAVKRGSSHTTNTAIDSCVMGAAPGEVAAAAAAEVVVAATAQEVTAGHCTSASPPPVFLTGKAPSLPQEPQQTLAWASAIPAAAARAHHFSFTPLCLQHGSSSGEATHHLVAGGGGAAAAGVEGRGAKGSGLTRVNRAQGHIPPSSSTPPRLPHPPPLLHSSTKPKKQATPAGGGPSRRGAARG</sequence>
<feature type="compositionally biased region" description="Polar residues" evidence="1">
    <location>
        <begin position="43"/>
        <end position="56"/>
    </location>
</feature>
<feature type="region of interest" description="Disordered" evidence="1">
    <location>
        <begin position="176"/>
        <end position="245"/>
    </location>
</feature>